<proteinExistence type="predicted"/>
<dbReference type="Proteomes" id="UP000259421">
    <property type="component" value="Segment"/>
</dbReference>
<accession>A0A385EF64</accession>
<reference evidence="1 2" key="2">
    <citation type="submission" date="2018-09" db="EMBL/GenBank/DDBJ databases">
        <title>Giant CbK-like Caulobacter bacteriophages have genetically divergent genomes.</title>
        <authorList>
            <person name="Wilson K."/>
            <person name="Ely B."/>
        </authorList>
    </citation>
    <scope>NUCLEOTIDE SEQUENCE [LARGE SCALE GENOMIC DNA]</scope>
</reference>
<dbReference type="EMBL" id="MH588546">
    <property type="protein sequence ID" value="AXQ69482.1"/>
    <property type="molecule type" value="Genomic_DNA"/>
</dbReference>
<sequence length="129" mass="15165">MSWFDDFKAWLSYTRQHNNPSQGEFRIHQFAPDRFVVQLHNGEAWKGLTEEGKISGYRFIKHYETLAQAVEALALQRARWSSLFEGEIERLLGSEVSYYPEGLHPVRKHRGRSWKVEKRALEVALKGFE</sequence>
<reference evidence="2" key="1">
    <citation type="submission" date="2018-07" db="EMBL/GenBank/DDBJ databases">
        <title>Giant CbK-like Caulobacter bacteriophages have genetically divergent genomes.</title>
        <authorList>
            <person name="Wilson K.M."/>
            <person name="Ely B."/>
        </authorList>
    </citation>
    <scope>NUCLEOTIDE SEQUENCE [LARGE SCALE GENOMIC DNA]</scope>
</reference>
<gene>
    <name evidence="1" type="ORF">CcrBL9_gp458</name>
</gene>
<name>A0A385EF64_9CAUD</name>
<keyword evidence="2" id="KW-1185">Reference proteome</keyword>
<evidence type="ECO:0000313" key="1">
    <source>
        <dbReference type="EMBL" id="AXQ69482.1"/>
    </source>
</evidence>
<protein>
    <submittedName>
        <fullName evidence="1">Uncharacterized protein</fullName>
    </submittedName>
</protein>
<evidence type="ECO:0000313" key="2">
    <source>
        <dbReference type="Proteomes" id="UP000259421"/>
    </source>
</evidence>
<organism evidence="1 2">
    <name type="scientific">Caulobacter phage CcrBL9</name>
    <dbReference type="NCBI Taxonomy" id="2283270"/>
    <lineage>
        <taxon>Viruses</taxon>
        <taxon>Duplodnaviria</taxon>
        <taxon>Heunggongvirae</taxon>
        <taxon>Uroviricota</taxon>
        <taxon>Caudoviricetes</taxon>
        <taxon>Jeanschmidtviridae</taxon>
        <taxon>Bertelyvirus</taxon>
        <taxon>Bertelyvirus BL9</taxon>
    </lineage>
</organism>